<dbReference type="EMBL" id="CAJNNV010025081">
    <property type="protein sequence ID" value="CAE8612093.1"/>
    <property type="molecule type" value="Genomic_DNA"/>
</dbReference>
<dbReference type="Proteomes" id="UP000654075">
    <property type="component" value="Unassembled WGS sequence"/>
</dbReference>
<reference evidence="2" key="1">
    <citation type="submission" date="2021-02" db="EMBL/GenBank/DDBJ databases">
        <authorList>
            <person name="Dougan E. K."/>
            <person name="Rhodes N."/>
            <person name="Thang M."/>
            <person name="Chan C."/>
        </authorList>
    </citation>
    <scope>NUCLEOTIDE SEQUENCE</scope>
</reference>
<dbReference type="AlphaFoldDB" id="A0A813FEL8"/>
<comment type="caution">
    <text evidence="2">The sequence shown here is derived from an EMBL/GenBank/DDBJ whole genome shotgun (WGS) entry which is preliminary data.</text>
</comment>
<evidence type="ECO:0000313" key="3">
    <source>
        <dbReference type="Proteomes" id="UP000654075"/>
    </source>
</evidence>
<evidence type="ECO:0008006" key="4">
    <source>
        <dbReference type="Google" id="ProtNLM"/>
    </source>
</evidence>
<gene>
    <name evidence="2" type="ORF">PGLA1383_LOCUS29893</name>
</gene>
<keyword evidence="3" id="KW-1185">Reference proteome</keyword>
<dbReference type="OrthoDB" id="415735at2759"/>
<accession>A0A813FEL8</accession>
<evidence type="ECO:0000313" key="2">
    <source>
        <dbReference type="EMBL" id="CAE8612093.1"/>
    </source>
</evidence>
<feature type="compositionally biased region" description="Polar residues" evidence="1">
    <location>
        <begin position="55"/>
        <end position="68"/>
    </location>
</feature>
<sequence>MFTLQLRVLAASIPSLPGPSGQSPWPECHPRLEVILGEVRKDAGPTTWDPEEYGSVTSRSQQGPSSFHPSGRECPWRFGSLLTFALSIDDLAAGNGHLELRLSTETDINLGPLSLQLPRTSLGQATVDLRRHVIPICSAVKNLGSMQKRFESTVQMVALASLEAVPMGSLAVVFELDADPVELFAAVAAADTARLKSRRKRPSDERGLEWLGCCGSSFATSGNGHGQSPLRRSAEEGCPGYVVGAELRGRACTRPPPLPSPELSPDGWVCRHGPGGRVFWHHKDLGPPPWEKVPASLTDDRSYMRSLLGRVADLSDA</sequence>
<proteinExistence type="predicted"/>
<evidence type="ECO:0000256" key="1">
    <source>
        <dbReference type="SAM" id="MobiDB-lite"/>
    </source>
</evidence>
<name>A0A813FEL8_POLGL</name>
<feature type="region of interest" description="Disordered" evidence="1">
    <location>
        <begin position="40"/>
        <end position="69"/>
    </location>
</feature>
<protein>
    <recommendedName>
        <fullName evidence="4">WW domain-containing protein</fullName>
    </recommendedName>
</protein>
<organism evidence="2 3">
    <name type="scientific">Polarella glacialis</name>
    <name type="common">Dinoflagellate</name>
    <dbReference type="NCBI Taxonomy" id="89957"/>
    <lineage>
        <taxon>Eukaryota</taxon>
        <taxon>Sar</taxon>
        <taxon>Alveolata</taxon>
        <taxon>Dinophyceae</taxon>
        <taxon>Suessiales</taxon>
        <taxon>Suessiaceae</taxon>
        <taxon>Polarella</taxon>
    </lineage>
</organism>